<evidence type="ECO:0000256" key="6">
    <source>
        <dbReference type="ARBA" id="ARBA00022729"/>
    </source>
</evidence>
<evidence type="ECO:0000259" key="14">
    <source>
        <dbReference type="Pfam" id="PF00593"/>
    </source>
</evidence>
<accession>A0A0D2K3H2</accession>
<keyword evidence="7" id="KW-0408">Iron</keyword>
<dbReference type="PANTHER" id="PTHR32552:SF81">
    <property type="entry name" value="TONB-DEPENDENT OUTER MEMBRANE RECEPTOR"/>
    <property type="match status" value="1"/>
</dbReference>
<evidence type="ECO:0000256" key="1">
    <source>
        <dbReference type="ARBA" id="ARBA00004571"/>
    </source>
</evidence>
<evidence type="ECO:0000256" key="12">
    <source>
        <dbReference type="PROSITE-ProRule" id="PRU01360"/>
    </source>
</evidence>
<comment type="similarity">
    <text evidence="12 13">Belongs to the TonB-dependent receptor family.</text>
</comment>
<gene>
    <name evidence="16" type="ORF">X474_01285</name>
</gene>
<evidence type="ECO:0000256" key="8">
    <source>
        <dbReference type="ARBA" id="ARBA00023065"/>
    </source>
</evidence>
<evidence type="ECO:0000256" key="7">
    <source>
        <dbReference type="ARBA" id="ARBA00023004"/>
    </source>
</evidence>
<keyword evidence="17" id="KW-1185">Reference proteome</keyword>
<evidence type="ECO:0008006" key="18">
    <source>
        <dbReference type="Google" id="ProtNLM"/>
    </source>
</evidence>
<dbReference type="InParanoid" id="A0A0D2K3H2"/>
<reference evidence="16 17" key="1">
    <citation type="submission" date="2013-11" db="EMBL/GenBank/DDBJ databases">
        <title>Metagenomic analysis of a methanogenic consortium involved in long chain n-alkane degradation.</title>
        <authorList>
            <person name="Davidova I.A."/>
            <person name="Callaghan A.V."/>
            <person name="Wawrik B."/>
            <person name="Pruitt S."/>
            <person name="Marks C."/>
            <person name="Duncan K.E."/>
            <person name="Suflita J.M."/>
        </authorList>
    </citation>
    <scope>NUCLEOTIDE SEQUENCE [LARGE SCALE GENOMIC DNA]</scope>
    <source>
        <strain evidence="16 17">SPR</strain>
    </source>
</reference>
<keyword evidence="9 13" id="KW-0798">TonB box</keyword>
<evidence type="ECO:0000313" key="16">
    <source>
        <dbReference type="EMBL" id="KIX16105.1"/>
    </source>
</evidence>
<evidence type="ECO:0000256" key="2">
    <source>
        <dbReference type="ARBA" id="ARBA00022448"/>
    </source>
</evidence>
<dbReference type="Gene3D" id="2.40.170.20">
    <property type="entry name" value="TonB-dependent receptor, beta-barrel domain"/>
    <property type="match status" value="1"/>
</dbReference>
<dbReference type="InterPro" id="IPR000531">
    <property type="entry name" value="Beta-barrel_TonB"/>
</dbReference>
<evidence type="ECO:0000259" key="15">
    <source>
        <dbReference type="Pfam" id="PF07715"/>
    </source>
</evidence>
<name>A0A0D2K3H2_9BACT</name>
<dbReference type="PATRIC" id="fig|1429043.3.peg.274"/>
<dbReference type="InterPro" id="IPR010917">
    <property type="entry name" value="TonB_rcpt_CS"/>
</dbReference>
<dbReference type="PROSITE" id="PS01156">
    <property type="entry name" value="TONB_DEPENDENT_REC_2"/>
    <property type="match status" value="1"/>
</dbReference>
<evidence type="ECO:0000256" key="13">
    <source>
        <dbReference type="RuleBase" id="RU003357"/>
    </source>
</evidence>
<dbReference type="Pfam" id="PF00593">
    <property type="entry name" value="TonB_dep_Rec_b-barrel"/>
    <property type="match status" value="1"/>
</dbReference>
<dbReference type="InterPro" id="IPR036942">
    <property type="entry name" value="Beta-barrel_TonB_sf"/>
</dbReference>
<dbReference type="AlphaFoldDB" id="A0A0D2K3H2"/>
<evidence type="ECO:0000256" key="5">
    <source>
        <dbReference type="ARBA" id="ARBA00022692"/>
    </source>
</evidence>
<dbReference type="Proteomes" id="UP000032233">
    <property type="component" value="Unassembled WGS sequence"/>
</dbReference>
<evidence type="ECO:0000256" key="10">
    <source>
        <dbReference type="ARBA" id="ARBA00023136"/>
    </source>
</evidence>
<keyword evidence="4" id="KW-0410">Iron transport</keyword>
<dbReference type="InterPro" id="IPR039426">
    <property type="entry name" value="TonB-dep_rcpt-like"/>
</dbReference>
<evidence type="ECO:0000256" key="4">
    <source>
        <dbReference type="ARBA" id="ARBA00022496"/>
    </source>
</evidence>
<feature type="domain" description="TonB-dependent receptor plug" evidence="15">
    <location>
        <begin position="48"/>
        <end position="156"/>
    </location>
</feature>
<dbReference type="SUPFAM" id="SSF56935">
    <property type="entry name" value="Porins"/>
    <property type="match status" value="1"/>
</dbReference>
<dbReference type="STRING" id="1429043.X474_01285"/>
<dbReference type="GO" id="GO:0006826">
    <property type="term" value="P:iron ion transport"/>
    <property type="evidence" value="ECO:0007669"/>
    <property type="project" value="UniProtKB-KW"/>
</dbReference>
<dbReference type="PROSITE" id="PS52016">
    <property type="entry name" value="TONB_DEPENDENT_REC_3"/>
    <property type="match status" value="1"/>
</dbReference>
<dbReference type="PANTHER" id="PTHR32552">
    <property type="entry name" value="FERRICHROME IRON RECEPTOR-RELATED"/>
    <property type="match status" value="1"/>
</dbReference>
<evidence type="ECO:0000256" key="11">
    <source>
        <dbReference type="ARBA" id="ARBA00023237"/>
    </source>
</evidence>
<sequence>MHCSLSKFILLILLSLFLLPGIKSQAETTPNRLEPIIVTAEKRENLAQKVAIPLTVITENEIQDRNIRKMSDLALFLPNIQYLQSGRMDGGSFNFRGVGMFGMSVISERSPVLINFDGIPWESRFGVVCDFNNISQVEFLRGPQGTLYGKNAMAGVINIKTKKPSGLFQGNAQGYLEENNGIGANFQINAPVIEEKLFVRLAGNYSKTDGWMTDHTPGGEEEWDHHKSGSLFVKALYYPSDNFELNLQYGLSDIDAAAVPFVVGKDLSYDITTNFTNPEMKATTHNAAMDLSGNFDAFDFKAITTFRQGNANSYQYFGFPKYGGFDDIEEYTLGQEIRFSSPPAEDNSKFKWLAGIYAANEQSKRNTSGYTFDMSYYGLGVTTSNDPSTIDSQYYATFGEITVPLVSEKLTMTLGGRYEYVARDMEHHHQEYDEITKADLIASQSYNVSDSWDVFLGKAGLNYHLNDKTMFYATLAQGYMPGGFNYIETDPEAATFDAQHSLDYELGAKFTLFSNKLIAGVNFFYTEYNDLQVSQEASPMKFVVVNAGEAHAQGVEVDFSYRPIHSLHLYGSIGLIEAVYDDFEENIGTGSVKYNDNHMTNTPEYTLDLGITYRKSNGFFVAADYHRLGKTYFSKDNSAHFSREELDLVNMKIGWEFASSLNAYLYVRNLFDKEYFTETVEEYDLFMMGEPRVVGFQISYKF</sequence>
<dbReference type="GO" id="GO:0009279">
    <property type="term" value="C:cell outer membrane"/>
    <property type="evidence" value="ECO:0007669"/>
    <property type="project" value="UniProtKB-SubCell"/>
</dbReference>
<keyword evidence="11 12" id="KW-0998">Cell outer membrane</keyword>
<keyword evidence="6" id="KW-0732">Signal</keyword>
<comment type="subcellular location">
    <subcellularLocation>
        <location evidence="1 12">Cell outer membrane</location>
        <topology evidence="1 12">Multi-pass membrane protein</topology>
    </subcellularLocation>
</comment>
<keyword evidence="5 12" id="KW-0812">Transmembrane</keyword>
<evidence type="ECO:0000256" key="9">
    <source>
        <dbReference type="ARBA" id="ARBA00023077"/>
    </source>
</evidence>
<dbReference type="FunCoup" id="A0A0D2K3H2">
    <property type="interactions" value="118"/>
</dbReference>
<dbReference type="Pfam" id="PF07715">
    <property type="entry name" value="Plug"/>
    <property type="match status" value="1"/>
</dbReference>
<dbReference type="EMBL" id="AZAC01000001">
    <property type="protein sequence ID" value="KIX16105.1"/>
    <property type="molecule type" value="Genomic_DNA"/>
</dbReference>
<evidence type="ECO:0000256" key="3">
    <source>
        <dbReference type="ARBA" id="ARBA00022452"/>
    </source>
</evidence>
<keyword evidence="2 12" id="KW-0813">Transport</keyword>
<dbReference type="OrthoDB" id="9763670at2"/>
<dbReference type="InterPro" id="IPR012910">
    <property type="entry name" value="Plug_dom"/>
</dbReference>
<dbReference type="CDD" id="cd01347">
    <property type="entry name" value="ligand_gated_channel"/>
    <property type="match status" value="1"/>
</dbReference>
<feature type="domain" description="TonB-dependent receptor-like beta-barrel" evidence="14">
    <location>
        <begin position="267"/>
        <end position="670"/>
    </location>
</feature>
<proteinExistence type="inferred from homology"/>
<comment type="caution">
    <text evidence="16">The sequence shown here is derived from an EMBL/GenBank/DDBJ whole genome shotgun (WGS) entry which is preliminary data.</text>
</comment>
<evidence type="ECO:0000313" key="17">
    <source>
        <dbReference type="Proteomes" id="UP000032233"/>
    </source>
</evidence>
<protein>
    <recommendedName>
        <fullName evidence="18">TonB-denpendent receptor</fullName>
    </recommendedName>
</protein>
<organism evidence="16 17">
    <name type="scientific">Dethiosulfatarculus sandiegensis</name>
    <dbReference type="NCBI Taxonomy" id="1429043"/>
    <lineage>
        <taxon>Bacteria</taxon>
        <taxon>Pseudomonadati</taxon>
        <taxon>Thermodesulfobacteriota</taxon>
        <taxon>Desulfarculia</taxon>
        <taxon>Desulfarculales</taxon>
        <taxon>Desulfarculaceae</taxon>
        <taxon>Dethiosulfatarculus</taxon>
    </lineage>
</organism>
<dbReference type="RefSeq" id="WP_044346201.1">
    <property type="nucleotide sequence ID" value="NZ_AZAC01000001.1"/>
</dbReference>
<keyword evidence="3 12" id="KW-1134">Transmembrane beta strand</keyword>
<keyword evidence="10 12" id="KW-0472">Membrane</keyword>
<keyword evidence="8" id="KW-0406">Ion transport</keyword>